<dbReference type="eggNOG" id="KOG3916">
    <property type="taxonomic scope" value="Eukaryota"/>
</dbReference>
<comment type="similarity">
    <text evidence="3 11">Belongs to the glycosyltransferase 7 family.</text>
</comment>
<keyword evidence="5 11" id="KW-0808">Transferase</keyword>
<accession>T1K8K3</accession>
<dbReference type="GO" id="GO:0033842">
    <property type="term" value="F:N-acetyl-beta-glucosaminyl-derivative 4-beta-N-acetylgalactosaminyltransferase activity"/>
    <property type="evidence" value="ECO:0007669"/>
    <property type="project" value="TreeGrafter"/>
</dbReference>
<keyword evidence="11" id="KW-0479">Metal-binding</keyword>
<protein>
    <recommendedName>
        <fullName evidence="11">Beta-1,4-N-acetylgalactosaminyltransferase</fullName>
        <ecNumber evidence="11">2.4.1.-</ecNumber>
    </recommendedName>
    <alternativeName>
        <fullName evidence="11">Beta-4-GalNAcT</fullName>
    </alternativeName>
</protein>
<dbReference type="GO" id="GO:0046872">
    <property type="term" value="F:metal ion binding"/>
    <property type="evidence" value="ECO:0007669"/>
    <property type="project" value="UniProtKB-UniRule"/>
</dbReference>
<evidence type="ECO:0000313" key="14">
    <source>
        <dbReference type="EnsemblMetazoa" id="tetur07g01640.1"/>
    </source>
</evidence>
<evidence type="ECO:0000256" key="6">
    <source>
        <dbReference type="ARBA" id="ARBA00022692"/>
    </source>
</evidence>
<evidence type="ECO:0000256" key="10">
    <source>
        <dbReference type="ARBA" id="ARBA00023180"/>
    </source>
</evidence>
<dbReference type="KEGG" id="tut:107361940"/>
<keyword evidence="10 11" id="KW-0325">Glycoprotein</keyword>
<dbReference type="UniPathway" id="UPA00378"/>
<dbReference type="Pfam" id="PF02709">
    <property type="entry name" value="Glyco_transf_7C"/>
    <property type="match status" value="1"/>
</dbReference>
<dbReference type="EnsemblMetazoa" id="tetur07g01640.1">
    <property type="protein sequence ID" value="tetur07g01640.1"/>
    <property type="gene ID" value="tetur07g01640"/>
</dbReference>
<dbReference type="AlphaFoldDB" id="T1K8K3"/>
<dbReference type="InterPro" id="IPR003859">
    <property type="entry name" value="Galactosyl_T"/>
</dbReference>
<dbReference type="GO" id="GO:0005975">
    <property type="term" value="P:carbohydrate metabolic process"/>
    <property type="evidence" value="ECO:0007669"/>
    <property type="project" value="InterPro"/>
</dbReference>
<keyword evidence="7 11" id="KW-0735">Signal-anchor</keyword>
<dbReference type="SUPFAM" id="SSF53448">
    <property type="entry name" value="Nucleotide-diphospho-sugar transferases"/>
    <property type="match status" value="1"/>
</dbReference>
<evidence type="ECO:0000256" key="8">
    <source>
        <dbReference type="ARBA" id="ARBA00022989"/>
    </source>
</evidence>
<reference evidence="14" key="2">
    <citation type="submission" date="2015-06" db="UniProtKB">
        <authorList>
            <consortium name="EnsemblMetazoa"/>
        </authorList>
    </citation>
    <scope>IDENTIFICATION</scope>
</reference>
<dbReference type="PANTHER" id="PTHR19300:SF57">
    <property type="entry name" value="BETA-1,4-N-ACETYLGALACTOSAMINYLTRANSFERASE"/>
    <property type="match status" value="1"/>
</dbReference>
<keyword evidence="9 11" id="KW-0472">Membrane</keyword>
<keyword evidence="11" id="KW-0464">Manganese</keyword>
<evidence type="ECO:0000256" key="1">
    <source>
        <dbReference type="ARBA" id="ARBA00004606"/>
    </source>
</evidence>
<reference evidence="15" key="1">
    <citation type="submission" date="2011-08" db="EMBL/GenBank/DDBJ databases">
        <authorList>
            <person name="Rombauts S."/>
        </authorList>
    </citation>
    <scope>NUCLEOTIDE SEQUENCE</scope>
    <source>
        <strain evidence="15">London</strain>
    </source>
</reference>
<dbReference type="GO" id="GO:0008378">
    <property type="term" value="F:galactosyltransferase activity"/>
    <property type="evidence" value="ECO:0007669"/>
    <property type="project" value="TreeGrafter"/>
</dbReference>
<feature type="transmembrane region" description="Helical" evidence="11">
    <location>
        <begin position="20"/>
        <end position="38"/>
    </location>
</feature>
<dbReference type="Proteomes" id="UP000015104">
    <property type="component" value="Unassembled WGS sequence"/>
</dbReference>
<dbReference type="GO" id="GO:0006688">
    <property type="term" value="P:glycosphingolipid biosynthetic process"/>
    <property type="evidence" value="ECO:0007669"/>
    <property type="project" value="TreeGrafter"/>
</dbReference>
<dbReference type="STRING" id="32264.T1K8K3"/>
<evidence type="ECO:0000256" key="3">
    <source>
        <dbReference type="ARBA" id="ARBA00005735"/>
    </source>
</evidence>
<keyword evidence="6 11" id="KW-0812">Transmembrane</keyword>
<dbReference type="PANTHER" id="PTHR19300">
    <property type="entry name" value="BETA-1,4-GALACTOSYLTRANSFERASE"/>
    <property type="match status" value="1"/>
</dbReference>
<evidence type="ECO:0000256" key="9">
    <source>
        <dbReference type="ARBA" id="ARBA00023136"/>
    </source>
</evidence>
<dbReference type="OMA" id="IYKCYDQ"/>
<keyword evidence="15" id="KW-1185">Reference proteome</keyword>
<proteinExistence type="inferred from homology"/>
<feature type="domain" description="Galactosyltransferase N-terminal" evidence="13">
    <location>
        <begin position="168"/>
        <end position="299"/>
    </location>
</feature>
<evidence type="ECO:0000259" key="13">
    <source>
        <dbReference type="Pfam" id="PF13733"/>
    </source>
</evidence>
<dbReference type="GO" id="GO:0005794">
    <property type="term" value="C:Golgi apparatus"/>
    <property type="evidence" value="ECO:0007669"/>
    <property type="project" value="TreeGrafter"/>
</dbReference>
<evidence type="ECO:0000256" key="5">
    <source>
        <dbReference type="ARBA" id="ARBA00022679"/>
    </source>
</evidence>
<dbReference type="InterPro" id="IPR029044">
    <property type="entry name" value="Nucleotide-diphossugar_trans"/>
</dbReference>
<keyword evidence="8 11" id="KW-1133">Transmembrane helix</keyword>
<evidence type="ECO:0000256" key="11">
    <source>
        <dbReference type="RuleBase" id="RU368121"/>
    </source>
</evidence>
<dbReference type="EMBL" id="CAEY01001877">
    <property type="status" value="NOT_ANNOTATED_CDS"/>
    <property type="molecule type" value="Genomic_DNA"/>
</dbReference>
<evidence type="ECO:0000256" key="4">
    <source>
        <dbReference type="ARBA" id="ARBA00022676"/>
    </source>
</evidence>
<dbReference type="GO" id="GO:0016020">
    <property type="term" value="C:membrane"/>
    <property type="evidence" value="ECO:0007669"/>
    <property type="project" value="UniProtKB-SubCell"/>
</dbReference>
<dbReference type="Pfam" id="PF13733">
    <property type="entry name" value="Glyco_transf_7N"/>
    <property type="match status" value="1"/>
</dbReference>
<dbReference type="InterPro" id="IPR027995">
    <property type="entry name" value="Galactosyl_T_N"/>
</dbReference>
<dbReference type="OrthoDB" id="10038994at2759"/>
<gene>
    <name evidence="14" type="primary">107361940</name>
</gene>
<dbReference type="EC" id="2.4.1.-" evidence="11"/>
<evidence type="ECO:0000256" key="7">
    <source>
        <dbReference type="ARBA" id="ARBA00022968"/>
    </source>
</evidence>
<comment type="pathway">
    <text evidence="2 11">Protein modification; protein glycosylation.</text>
</comment>
<keyword evidence="4 11" id="KW-0328">Glycosyltransferase</keyword>
<sequence length="431" mass="50038">MVPVSNRSYQGYLIFVKSHIYKLIACLLLLLIFMQYLADFMITTQRLIQSSASISSLSSTIKWPLVMSAINHNNSIFNPTLKDRRLSSTLNEQHQLQQQQLLLQQHSQIQNSIQRLNSNFKLPPSPSSSSSSNVNVNASASESTFSSNKFDLPVTNNYLTNASQLELCPLIPPKLVGRLKVMTEILDWAHLEEQFPDIETGGCFRPKNCIARQKVAIIVPYRDRELHLRILIHNLHPMLQRQQIDYCIYIIEQMKDTMFNRAKLFNIGFMEASKQKDYDCFIFHDVDLVPEDDRNLYRCAEQPRHMSVAINTMKYKLPYNGIFGGVSALSKKQMIALNGFSNEYWGWGGEDDDMSHRISYHGFRITRYPETIARYSMLRHPKETPNPDRYKKLYSAKRRFRTDGLSSLKYKKLDTIFQKLYTWILVDALQP</sequence>
<dbReference type="CDD" id="cd00899">
    <property type="entry name" value="b4GalT"/>
    <property type="match status" value="1"/>
</dbReference>
<dbReference type="Gene3D" id="3.90.550.10">
    <property type="entry name" value="Spore Coat Polysaccharide Biosynthesis Protein SpsA, Chain A"/>
    <property type="match status" value="1"/>
</dbReference>
<evidence type="ECO:0000256" key="2">
    <source>
        <dbReference type="ARBA" id="ARBA00004922"/>
    </source>
</evidence>
<comment type="cofactor">
    <cofactor evidence="11">
        <name>Mn(2+)</name>
        <dbReference type="ChEBI" id="CHEBI:29035"/>
    </cofactor>
</comment>
<feature type="domain" description="Galactosyltransferase C-terminal" evidence="12">
    <location>
        <begin position="304"/>
        <end position="380"/>
    </location>
</feature>
<comment type="subcellular location">
    <subcellularLocation>
        <location evidence="1 11">Membrane</location>
        <topology evidence="1 11">Single-pass type II membrane protein</topology>
    </subcellularLocation>
</comment>
<evidence type="ECO:0000259" key="12">
    <source>
        <dbReference type="Pfam" id="PF02709"/>
    </source>
</evidence>
<evidence type="ECO:0000313" key="15">
    <source>
        <dbReference type="Proteomes" id="UP000015104"/>
    </source>
</evidence>
<dbReference type="PRINTS" id="PR02050">
    <property type="entry name" value="B14GALTRFASE"/>
</dbReference>
<dbReference type="InterPro" id="IPR027791">
    <property type="entry name" value="Galactosyl_T_C"/>
</dbReference>
<comment type="function">
    <text evidence="11">Catalyzes the transfer of galactose onto proteins or lipids.</text>
</comment>
<dbReference type="HOGENOM" id="CLU_044391_3_0_1"/>
<name>T1K8K3_TETUR</name>
<organism evidence="14 15">
    <name type="scientific">Tetranychus urticae</name>
    <name type="common">Two-spotted spider mite</name>
    <dbReference type="NCBI Taxonomy" id="32264"/>
    <lineage>
        <taxon>Eukaryota</taxon>
        <taxon>Metazoa</taxon>
        <taxon>Ecdysozoa</taxon>
        <taxon>Arthropoda</taxon>
        <taxon>Chelicerata</taxon>
        <taxon>Arachnida</taxon>
        <taxon>Acari</taxon>
        <taxon>Acariformes</taxon>
        <taxon>Trombidiformes</taxon>
        <taxon>Prostigmata</taxon>
        <taxon>Eleutherengona</taxon>
        <taxon>Raphignathae</taxon>
        <taxon>Tetranychoidea</taxon>
        <taxon>Tetranychidae</taxon>
        <taxon>Tetranychus</taxon>
    </lineage>
</organism>